<dbReference type="EMBL" id="PVTM01000001">
    <property type="protein sequence ID" value="PRY73470.1"/>
    <property type="molecule type" value="Genomic_DNA"/>
</dbReference>
<name>A0A2T0VSA2_9GAMM</name>
<evidence type="ECO:0000313" key="3">
    <source>
        <dbReference type="EMBL" id="PRY73470.1"/>
    </source>
</evidence>
<dbReference type="Gene3D" id="1.25.40.10">
    <property type="entry name" value="Tetratricopeptide repeat domain"/>
    <property type="match status" value="2"/>
</dbReference>
<keyword evidence="4" id="KW-1185">Reference proteome</keyword>
<dbReference type="PANTHER" id="PTHR12558:SF13">
    <property type="entry name" value="CELL DIVISION CYCLE PROTEIN 27 HOMOLOG"/>
    <property type="match status" value="1"/>
</dbReference>
<dbReference type="SMART" id="SM00028">
    <property type="entry name" value="TPR"/>
    <property type="match status" value="5"/>
</dbReference>
<protein>
    <submittedName>
        <fullName evidence="3">Tetratricopeptide repeat protein</fullName>
    </submittedName>
</protein>
<organism evidence="3 4">
    <name type="scientific">Halomonas ventosae</name>
    <dbReference type="NCBI Taxonomy" id="229007"/>
    <lineage>
        <taxon>Bacteria</taxon>
        <taxon>Pseudomonadati</taxon>
        <taxon>Pseudomonadota</taxon>
        <taxon>Gammaproteobacteria</taxon>
        <taxon>Oceanospirillales</taxon>
        <taxon>Halomonadaceae</taxon>
        <taxon>Halomonas</taxon>
    </lineage>
</organism>
<dbReference type="Proteomes" id="UP000239896">
    <property type="component" value="Unassembled WGS sequence"/>
</dbReference>
<dbReference type="Pfam" id="PF14559">
    <property type="entry name" value="TPR_19"/>
    <property type="match status" value="2"/>
</dbReference>
<reference evidence="3 4" key="1">
    <citation type="submission" date="2018-03" db="EMBL/GenBank/DDBJ databases">
        <title>Comparative analysis of microorganisms from saline springs in Andes Mountain Range, Colombia.</title>
        <authorList>
            <person name="Rubin E."/>
        </authorList>
    </citation>
    <scope>NUCLEOTIDE SEQUENCE [LARGE SCALE GENOMIC DNA]</scope>
    <source>
        <strain evidence="3 4">USBA 854</strain>
    </source>
</reference>
<dbReference type="AlphaFoldDB" id="A0A2T0VSA2"/>
<comment type="caution">
    <text evidence="3">The sequence shown here is derived from an EMBL/GenBank/DDBJ whole genome shotgun (WGS) entry which is preliminary data.</text>
</comment>
<dbReference type="Pfam" id="PF13431">
    <property type="entry name" value="TPR_17"/>
    <property type="match status" value="1"/>
</dbReference>
<sequence length="588" mass="64276">MPRGTLPRFTRRLPLAPLVLATLLAGCQGLPGASSAAEPDEDPLAGAPPVTRGLDADSLSGLLEAELAGQRGDYPRATRGFLDVAERYGSAPLAERATLAARFSEDPRLLEEAARRWQALAPESDAPARLLASLAIQRGDWNAALAQRLAAISRGAQEELTGFVESALEAGADPTPLLARMREHLAGPGEAGHDSQLATALLEAAAGGRAAAEQRLSRLAREAPELPDLWQVRARLALEADDPASARSAARRGLEVAPGDPRLMLLLARAEIRLGGIEAAEATTDALLDDHGDDPELRLGLARLFLEEEHLPPARRLLLPLVGDDQAPPLAFLLLGAIAEEEGEVDNALLYYRQVPEGEQFLTARLSAARMLIEDDRLLDARAFLRLERLRHEAYRSELVSLEVELLDEAGHVEQADALLDSELSQHPDDERLRYQRAMRAFADDDLAAMEADLRHIIEADPDNANALNALGYTLADANLKGRLEEARELIERAHALEPGNPAILDSQGWVRYRQGDPEGALPWLERAWSAMPDQEIAAHLIEVLWALGEEQRARELLEEARQRFEERPLIDDLLQRHPELDAPGHDD</sequence>
<feature type="chain" id="PRO_5015721786" evidence="2">
    <location>
        <begin position="37"/>
        <end position="588"/>
    </location>
</feature>
<accession>A0A2T0VSA2</accession>
<proteinExistence type="predicted"/>
<dbReference type="InterPro" id="IPR011990">
    <property type="entry name" value="TPR-like_helical_dom_sf"/>
</dbReference>
<dbReference type="RefSeq" id="WP_106229099.1">
    <property type="nucleotide sequence ID" value="NZ_PVTM01000001.1"/>
</dbReference>
<dbReference type="PANTHER" id="PTHR12558">
    <property type="entry name" value="CELL DIVISION CYCLE 16,23,27"/>
    <property type="match status" value="1"/>
</dbReference>
<keyword evidence="2" id="KW-0732">Signal</keyword>
<evidence type="ECO:0000313" key="4">
    <source>
        <dbReference type="Proteomes" id="UP000239896"/>
    </source>
</evidence>
<dbReference type="SUPFAM" id="SSF48452">
    <property type="entry name" value="TPR-like"/>
    <property type="match status" value="2"/>
</dbReference>
<evidence type="ECO:0000256" key="2">
    <source>
        <dbReference type="SAM" id="SignalP"/>
    </source>
</evidence>
<dbReference type="InterPro" id="IPR019734">
    <property type="entry name" value="TPR_rpt"/>
</dbReference>
<feature type="region of interest" description="Disordered" evidence="1">
    <location>
        <begin position="32"/>
        <end position="51"/>
    </location>
</feature>
<dbReference type="PROSITE" id="PS51257">
    <property type="entry name" value="PROKAR_LIPOPROTEIN"/>
    <property type="match status" value="1"/>
</dbReference>
<evidence type="ECO:0000256" key="1">
    <source>
        <dbReference type="SAM" id="MobiDB-lite"/>
    </source>
</evidence>
<feature type="signal peptide" evidence="2">
    <location>
        <begin position="1"/>
        <end position="36"/>
    </location>
</feature>
<gene>
    <name evidence="3" type="ORF">BCL64_101140</name>
</gene>